<dbReference type="AlphaFoldDB" id="A0A510UVA1"/>
<evidence type="ECO:0008006" key="3">
    <source>
        <dbReference type="Google" id="ProtNLM"/>
    </source>
</evidence>
<gene>
    <name evidence="1" type="ORF">CPE01_11240</name>
</gene>
<reference evidence="1 2" key="1">
    <citation type="submission" date="2019-07" db="EMBL/GenBank/DDBJ databases">
        <title>Whole genome shotgun sequence of Cellulomonas persica NBRC 101101.</title>
        <authorList>
            <person name="Hosoyama A."/>
            <person name="Uohara A."/>
            <person name="Ohji S."/>
            <person name="Ichikawa N."/>
        </authorList>
    </citation>
    <scope>NUCLEOTIDE SEQUENCE [LARGE SCALE GENOMIC DNA]</scope>
    <source>
        <strain evidence="1 2">NBRC 101101</strain>
    </source>
</reference>
<dbReference type="Proteomes" id="UP000321386">
    <property type="component" value="Unassembled WGS sequence"/>
</dbReference>
<dbReference type="RefSeq" id="WP_146805658.1">
    <property type="nucleotide sequence ID" value="NZ_BJUA01000004.1"/>
</dbReference>
<dbReference type="InterPro" id="IPR035903">
    <property type="entry name" value="HesB-like_dom_sf"/>
</dbReference>
<accession>A0A510UVA1</accession>
<evidence type="ECO:0000313" key="1">
    <source>
        <dbReference type="EMBL" id="GEK17391.1"/>
    </source>
</evidence>
<comment type="caution">
    <text evidence="1">The sequence shown here is derived from an EMBL/GenBank/DDBJ whole genome shotgun (WGS) entry which is preliminary data.</text>
</comment>
<dbReference type="OrthoDB" id="4868950at2"/>
<proteinExistence type="predicted"/>
<dbReference type="Gene3D" id="2.60.300.12">
    <property type="entry name" value="HesB-like domain"/>
    <property type="match status" value="1"/>
</dbReference>
<name>A0A510UVA1_9CELL</name>
<organism evidence="1 2">
    <name type="scientific">Cellulomonas persica</name>
    <dbReference type="NCBI Taxonomy" id="76861"/>
    <lineage>
        <taxon>Bacteria</taxon>
        <taxon>Bacillati</taxon>
        <taxon>Actinomycetota</taxon>
        <taxon>Actinomycetes</taxon>
        <taxon>Micrococcales</taxon>
        <taxon>Cellulomonadaceae</taxon>
        <taxon>Cellulomonas</taxon>
    </lineage>
</organism>
<protein>
    <recommendedName>
        <fullName evidence="3">FeS cluster biogenesis domain-containing protein</fullName>
    </recommendedName>
</protein>
<evidence type="ECO:0000313" key="2">
    <source>
        <dbReference type="Proteomes" id="UP000321386"/>
    </source>
</evidence>
<dbReference type="EMBL" id="BJUA01000004">
    <property type="protein sequence ID" value="GEK17391.1"/>
    <property type="molecule type" value="Genomic_DNA"/>
</dbReference>
<sequence>MLTLTDNARTAVEALTEQSGLPAESGGLRIAQQDTGAFDLALVTGPAPGDDVVEAGGARVYVDERTSATLASQQLDVEAAGNGSAFTLTPQP</sequence>
<dbReference type="SUPFAM" id="SSF89360">
    <property type="entry name" value="HesB-like domain"/>
    <property type="match status" value="1"/>
</dbReference>
<keyword evidence="2" id="KW-1185">Reference proteome</keyword>